<feature type="region of interest" description="Disordered" evidence="1">
    <location>
        <begin position="1"/>
        <end position="85"/>
    </location>
</feature>
<dbReference type="SUPFAM" id="SSF57756">
    <property type="entry name" value="Retrovirus zinc finger-like domains"/>
    <property type="match status" value="1"/>
</dbReference>
<reference evidence="3" key="1">
    <citation type="journal article" date="2022" name="bioRxiv">
        <title>Sequencing and chromosome-scale assembly of the giantPleurodeles waltlgenome.</title>
        <authorList>
            <person name="Brown T."/>
            <person name="Elewa A."/>
            <person name="Iarovenko S."/>
            <person name="Subramanian E."/>
            <person name="Araus A.J."/>
            <person name="Petzold A."/>
            <person name="Susuki M."/>
            <person name="Suzuki K.-i.T."/>
            <person name="Hayashi T."/>
            <person name="Toyoda A."/>
            <person name="Oliveira C."/>
            <person name="Osipova E."/>
            <person name="Leigh N.D."/>
            <person name="Simon A."/>
            <person name="Yun M.H."/>
        </authorList>
    </citation>
    <scope>NUCLEOTIDE SEQUENCE</scope>
    <source>
        <strain evidence="3">20211129_DDA</strain>
        <tissue evidence="3">Liver</tissue>
    </source>
</reference>
<dbReference type="PANTHER" id="PTHR33273:SF2">
    <property type="entry name" value="ENDONUCLEASE_EXONUCLEASE_PHOSPHATASE DOMAIN-CONTAINING PROTEIN"/>
    <property type="match status" value="1"/>
</dbReference>
<gene>
    <name evidence="3" type="ORF">NDU88_002057</name>
</gene>
<dbReference type="InterPro" id="IPR036875">
    <property type="entry name" value="Znf_CCHC_sf"/>
</dbReference>
<feature type="compositionally biased region" description="Polar residues" evidence="1">
    <location>
        <begin position="47"/>
        <end position="62"/>
    </location>
</feature>
<feature type="domain" description="Pre-C2HC" evidence="2">
    <location>
        <begin position="170"/>
        <end position="241"/>
    </location>
</feature>
<evidence type="ECO:0000256" key="1">
    <source>
        <dbReference type="SAM" id="MobiDB-lite"/>
    </source>
</evidence>
<keyword evidence="4" id="KW-1185">Reference proteome</keyword>
<dbReference type="InterPro" id="IPR006579">
    <property type="entry name" value="Pre_C2HC_dom"/>
</dbReference>
<dbReference type="Proteomes" id="UP001066276">
    <property type="component" value="Chromosome 8"/>
</dbReference>
<feature type="compositionally biased region" description="Basic and acidic residues" evidence="1">
    <location>
        <begin position="353"/>
        <end position="363"/>
    </location>
</feature>
<comment type="caution">
    <text evidence="3">The sequence shown here is derived from an EMBL/GenBank/DDBJ whole genome shotgun (WGS) entry which is preliminary data.</text>
</comment>
<dbReference type="PANTHER" id="PTHR33273">
    <property type="entry name" value="DOMAIN-CONTAINING PROTEIN, PUTATIVE-RELATED"/>
    <property type="match status" value="1"/>
</dbReference>
<proteinExistence type="predicted"/>
<accession>A0AAV7NEA3</accession>
<dbReference type="AlphaFoldDB" id="A0AAV7NEA3"/>
<feature type="compositionally biased region" description="Basic and acidic residues" evidence="1">
    <location>
        <begin position="63"/>
        <end position="73"/>
    </location>
</feature>
<dbReference type="SMART" id="SM00596">
    <property type="entry name" value="PRE_C2HC"/>
    <property type="match status" value="1"/>
</dbReference>
<dbReference type="EMBL" id="JANPWB010000012">
    <property type="protein sequence ID" value="KAJ1113816.1"/>
    <property type="molecule type" value="Genomic_DNA"/>
</dbReference>
<organism evidence="3 4">
    <name type="scientific">Pleurodeles waltl</name>
    <name type="common">Iberian ribbed newt</name>
    <dbReference type="NCBI Taxonomy" id="8319"/>
    <lineage>
        <taxon>Eukaryota</taxon>
        <taxon>Metazoa</taxon>
        <taxon>Chordata</taxon>
        <taxon>Craniata</taxon>
        <taxon>Vertebrata</taxon>
        <taxon>Euteleostomi</taxon>
        <taxon>Amphibia</taxon>
        <taxon>Batrachia</taxon>
        <taxon>Caudata</taxon>
        <taxon>Salamandroidea</taxon>
        <taxon>Salamandridae</taxon>
        <taxon>Pleurodelinae</taxon>
        <taxon>Pleurodeles</taxon>
    </lineage>
</organism>
<feature type="region of interest" description="Disordered" evidence="1">
    <location>
        <begin position="307"/>
        <end position="386"/>
    </location>
</feature>
<evidence type="ECO:0000313" key="4">
    <source>
        <dbReference type="Proteomes" id="UP001066276"/>
    </source>
</evidence>
<dbReference type="GO" id="GO:0008270">
    <property type="term" value="F:zinc ion binding"/>
    <property type="evidence" value="ECO:0007669"/>
    <property type="project" value="InterPro"/>
</dbReference>
<dbReference type="Gene3D" id="4.10.60.10">
    <property type="entry name" value="Zinc finger, CCHC-type"/>
    <property type="match status" value="1"/>
</dbReference>
<sequence>MEADALAHPSNTEDMEWHTKVKRGRDSCQSSPEKATKLARAPAGSSAIPTANRFQVLQNAQDSDSHPQDHESTEPENSSGPTKRLRIPPIILKNLATHKVLVELLEEHCTSTFTIKPRQDHAKIILTTPDDYRSVTGMLTEQKMEYHTFSLTAVKAQRFVIRGLPANASLGHITEDLAELGLPVKNIIQITSPADKNKKFPLFIVTLSQGHDGKPADLSTVTRLCSCTVTTEAPRGKRGPIMCYNCQRLGHTSAFCHQKPRCVRCGGEHTSNKCTRNRETEPAICSNCTGNHPASYRGCLYLQKAKKDEQRKQLPQPQKASQHPPATAQGHRKTNNHKPETAHRIPIRNPTKTHSEARVDGRTYAEVTGPKQDSPPPTTAPGPTFETGTAIKWQELIMKIAKTDIIMASFNVLFFACDRSVCVRKDGEFLLLDNPGEVLCKWLVENIDESGRPITEERDFKATFSSNHRTDMQQLVKDSNDPDLFRNVLVLKRELHKLLEEAKAARDSACFLLNGVSEILFSPKELAAAKGVTKARAGTAALDEEKVDALFGKKH</sequence>
<name>A0AAV7NEA3_PLEWA</name>
<dbReference type="GO" id="GO:0003676">
    <property type="term" value="F:nucleic acid binding"/>
    <property type="evidence" value="ECO:0007669"/>
    <property type="project" value="InterPro"/>
</dbReference>
<evidence type="ECO:0000313" key="3">
    <source>
        <dbReference type="EMBL" id="KAJ1113816.1"/>
    </source>
</evidence>
<dbReference type="Pfam" id="PF07530">
    <property type="entry name" value="PRE_C2HC"/>
    <property type="match status" value="1"/>
</dbReference>
<protein>
    <recommendedName>
        <fullName evidence="2">Pre-C2HC domain-containing protein</fullName>
    </recommendedName>
</protein>
<evidence type="ECO:0000259" key="2">
    <source>
        <dbReference type="SMART" id="SM00596"/>
    </source>
</evidence>